<dbReference type="PANTHER" id="PTHR30575">
    <property type="entry name" value="PEPTIDASE M20"/>
    <property type="match status" value="1"/>
</dbReference>
<reference evidence="2" key="2">
    <citation type="submission" date="2021-02" db="EMBL/GenBank/DDBJ databases">
        <title>Aspergillus puulaauensis MK2 genome sequence.</title>
        <authorList>
            <person name="Futagami T."/>
            <person name="Mori K."/>
            <person name="Kadooka C."/>
            <person name="Tanaka T."/>
        </authorList>
    </citation>
    <scope>NUCLEOTIDE SEQUENCE</scope>
    <source>
        <strain evidence="2">MK2</strain>
    </source>
</reference>
<evidence type="ECO:0000313" key="2">
    <source>
        <dbReference type="EMBL" id="BCS23596.1"/>
    </source>
</evidence>
<dbReference type="RefSeq" id="XP_041555790.1">
    <property type="nucleotide sequence ID" value="XM_041703068.1"/>
</dbReference>
<accession>A0A7R7XL95</accession>
<sequence>MATPSKNAVQAAMAQYIDSLAEPLRALNQKIHETPELVYEEHIAHDAICDFLQSRGIPTTRHAYGLKTAFEAKVGNGDGRCVNFNAEYDALPGIGHACGHNLIAIASITGFLALAFAIREFGISGHAQLLGTPAEEDGGGKIDLINAGAYQQSDVSLMVQRSHPISEEEFGKDVLGIAGRSSIACYDITGVYRGVSAHASASPWEGVNALDALVTGYNGISMLRQQMRPDERVHGAICEAPTVTNAIPEMTRTKYSIRSPTVAGARALGDRVRKCLEAGALATGCTVKLEEDQIFADLVVNAPLCESFQESMGEQGERLSVNDGVVMPGSTDQGNVSQLIPALHGLIGIPVSDGAKNHTRQFTAAAGTDVAHDRMIVAGKAMAVTGWKVLVDEGFYGSVRSAFTGTPC</sequence>
<dbReference type="PANTHER" id="PTHR30575:SF8">
    <property type="entry name" value="PEPTIDASE M20 DOMAIN-CONTAINING PROTEIN 2"/>
    <property type="match status" value="1"/>
</dbReference>
<protein>
    <recommendedName>
        <fullName evidence="1">Peptidase M20 domain-containing protein 2</fullName>
    </recommendedName>
</protein>
<proteinExistence type="inferred from homology"/>
<dbReference type="InterPro" id="IPR017144">
    <property type="entry name" value="Xaa-Arg_dipeptidase"/>
</dbReference>
<evidence type="ECO:0000256" key="1">
    <source>
        <dbReference type="PIRNR" id="PIRNR037226"/>
    </source>
</evidence>
<dbReference type="NCBIfam" id="TIGR01891">
    <property type="entry name" value="amidohydrolases"/>
    <property type="match status" value="1"/>
</dbReference>
<dbReference type="InterPro" id="IPR052030">
    <property type="entry name" value="Peptidase_M20/M20A_hydrolases"/>
</dbReference>
<dbReference type="SUPFAM" id="SSF55031">
    <property type="entry name" value="Bacterial exopeptidase dimerisation domain"/>
    <property type="match status" value="1"/>
</dbReference>
<dbReference type="Proteomes" id="UP000654913">
    <property type="component" value="Chromosome 4"/>
</dbReference>
<name>A0A7R7XL95_9EURO</name>
<comment type="similarity">
    <text evidence="1">Belongs to the peptidase M20A family.</text>
</comment>
<dbReference type="GeneID" id="64973601"/>
<dbReference type="KEGG" id="apuu:APUU_40040A"/>
<dbReference type="Gene3D" id="3.40.630.10">
    <property type="entry name" value="Zn peptidases"/>
    <property type="match status" value="1"/>
</dbReference>
<dbReference type="AlphaFoldDB" id="A0A7R7XL95"/>
<dbReference type="EMBL" id="AP024446">
    <property type="protein sequence ID" value="BCS23596.1"/>
    <property type="molecule type" value="Genomic_DNA"/>
</dbReference>
<dbReference type="InterPro" id="IPR017439">
    <property type="entry name" value="Amidohydrolase"/>
</dbReference>
<dbReference type="OrthoDB" id="6119954at2759"/>
<dbReference type="InterPro" id="IPR036264">
    <property type="entry name" value="Bact_exopeptidase_dim_dom"/>
</dbReference>
<dbReference type="GO" id="GO:0016805">
    <property type="term" value="F:dipeptidase activity"/>
    <property type="evidence" value="ECO:0007669"/>
    <property type="project" value="InterPro"/>
</dbReference>
<dbReference type="PIRSF" id="PIRSF037226">
    <property type="entry name" value="Amidohydrolase_ACY1L2_prd"/>
    <property type="match status" value="1"/>
</dbReference>
<dbReference type="FunFam" id="3.30.70.360:FF:000004">
    <property type="entry name" value="Peptidase M20 domain-containing protein 2"/>
    <property type="match status" value="1"/>
</dbReference>
<dbReference type="Gene3D" id="3.30.70.360">
    <property type="match status" value="1"/>
</dbReference>
<evidence type="ECO:0000313" key="3">
    <source>
        <dbReference type="Proteomes" id="UP000654913"/>
    </source>
</evidence>
<keyword evidence="3" id="KW-1185">Reference proteome</keyword>
<organism evidence="2 3">
    <name type="scientific">Aspergillus puulaauensis</name>
    <dbReference type="NCBI Taxonomy" id="1220207"/>
    <lineage>
        <taxon>Eukaryota</taxon>
        <taxon>Fungi</taxon>
        <taxon>Dikarya</taxon>
        <taxon>Ascomycota</taxon>
        <taxon>Pezizomycotina</taxon>
        <taxon>Eurotiomycetes</taxon>
        <taxon>Eurotiomycetidae</taxon>
        <taxon>Eurotiales</taxon>
        <taxon>Aspergillaceae</taxon>
        <taxon>Aspergillus</taxon>
    </lineage>
</organism>
<reference evidence="2" key="1">
    <citation type="submission" date="2021-01" db="EMBL/GenBank/DDBJ databases">
        <authorList>
            <consortium name="Aspergillus puulaauensis MK2 genome sequencing consortium"/>
            <person name="Kazuki M."/>
            <person name="Futagami T."/>
        </authorList>
    </citation>
    <scope>NUCLEOTIDE SEQUENCE</scope>
    <source>
        <strain evidence="2">MK2</strain>
    </source>
</reference>
<gene>
    <name evidence="2" type="ORF">APUU_40040A</name>
</gene>
<dbReference type="SUPFAM" id="SSF53187">
    <property type="entry name" value="Zn-dependent exopeptidases"/>
    <property type="match status" value="1"/>
</dbReference>
<dbReference type="CDD" id="cd05672">
    <property type="entry name" value="M20_ACY1L2-like"/>
    <property type="match status" value="1"/>
</dbReference>